<organism evidence="4 5">
    <name type="scientific">Variovorax dokdonensis</name>
    <dbReference type="NCBI Taxonomy" id="344883"/>
    <lineage>
        <taxon>Bacteria</taxon>
        <taxon>Pseudomonadati</taxon>
        <taxon>Pseudomonadota</taxon>
        <taxon>Betaproteobacteria</taxon>
        <taxon>Burkholderiales</taxon>
        <taxon>Comamonadaceae</taxon>
        <taxon>Variovorax</taxon>
    </lineage>
</organism>
<dbReference type="Gene3D" id="3.40.50.2000">
    <property type="entry name" value="Glycogen Phosphorylase B"/>
    <property type="match status" value="2"/>
</dbReference>
<dbReference type="PANTHER" id="PTHR46401:SF2">
    <property type="entry name" value="GLYCOSYLTRANSFERASE WBBK-RELATED"/>
    <property type="match status" value="1"/>
</dbReference>
<feature type="domain" description="Glycosyl transferase family 1" evidence="3">
    <location>
        <begin position="216"/>
        <end position="365"/>
    </location>
</feature>
<dbReference type="SUPFAM" id="SSF53756">
    <property type="entry name" value="UDP-Glycosyltransferase/glycogen phosphorylase"/>
    <property type="match status" value="1"/>
</dbReference>
<dbReference type="Proteomes" id="UP001174908">
    <property type="component" value="Unassembled WGS sequence"/>
</dbReference>
<name>A0ABT7N5W2_9BURK</name>
<accession>A0ABT7N5W2</accession>
<reference evidence="4" key="1">
    <citation type="submission" date="2023-06" db="EMBL/GenBank/DDBJ databases">
        <authorList>
            <person name="Jiang Y."/>
            <person name="Liu Q."/>
        </authorList>
    </citation>
    <scope>NUCLEOTIDE SEQUENCE</scope>
    <source>
        <strain evidence="4">CGMCC 1.12089</strain>
    </source>
</reference>
<dbReference type="Pfam" id="PF00534">
    <property type="entry name" value="Glycos_transf_1"/>
    <property type="match status" value="1"/>
</dbReference>
<evidence type="ECO:0000256" key="1">
    <source>
        <dbReference type="ARBA" id="ARBA00022679"/>
    </source>
</evidence>
<dbReference type="PANTHER" id="PTHR46401">
    <property type="entry name" value="GLYCOSYLTRANSFERASE WBBK-RELATED"/>
    <property type="match status" value="1"/>
</dbReference>
<keyword evidence="5" id="KW-1185">Reference proteome</keyword>
<sequence length="418" mass="46039">MSNNPIEPTARHPDAAIRLVINGKFLQPSTSRSGVYRVAREMLVALDRMLADDPALAARVDCRLMLPRDQDPGLPLSRIQVERRQDARRLGSRFDRFYGVLWEQTVLPWRSRGATLISLCNIGPVARRDAFTMVHDAQVYSSPASYSLAFRSWYRLVLPLLGRRNRSLLTVSGYSKAQLVQFGVAEAERIRVIHNGCDHVKRLVPDADAVHSLGLNGDQFVLALANLQPHKNIAMLLQAFESQALANVTLALFGPAKREDFERQGHVVPPNVRFLGFVSDEQLAGLLKAATALAFPSTTEGFGLPPLEAMLLGCPTIAAPCGALPEVCGDAVLWADARSPDQWAEQILRCCIDPALRDEMRARGRGQAARFTWARAVEGLLATVSGVPQVIREYEPSDRETQAREGTAVARDAFASRT</sequence>
<evidence type="ECO:0000313" key="5">
    <source>
        <dbReference type="Proteomes" id="UP001174908"/>
    </source>
</evidence>
<evidence type="ECO:0000313" key="4">
    <source>
        <dbReference type="EMBL" id="MDM0043333.1"/>
    </source>
</evidence>
<comment type="caution">
    <text evidence="4">The sequence shown here is derived from an EMBL/GenBank/DDBJ whole genome shotgun (WGS) entry which is preliminary data.</text>
</comment>
<protein>
    <submittedName>
        <fullName evidence="4">Glycosyltransferase family 1 protein</fullName>
    </submittedName>
</protein>
<dbReference type="EMBL" id="JASZYV010000001">
    <property type="protein sequence ID" value="MDM0043333.1"/>
    <property type="molecule type" value="Genomic_DNA"/>
</dbReference>
<gene>
    <name evidence="4" type="ORF">QTH91_02455</name>
</gene>
<feature type="region of interest" description="Disordered" evidence="2">
    <location>
        <begin position="395"/>
        <end position="418"/>
    </location>
</feature>
<evidence type="ECO:0000256" key="2">
    <source>
        <dbReference type="SAM" id="MobiDB-lite"/>
    </source>
</evidence>
<dbReference type="CDD" id="cd03809">
    <property type="entry name" value="GT4_MtfB-like"/>
    <property type="match status" value="1"/>
</dbReference>
<keyword evidence="1" id="KW-0808">Transferase</keyword>
<dbReference type="InterPro" id="IPR001296">
    <property type="entry name" value="Glyco_trans_1"/>
</dbReference>
<evidence type="ECO:0000259" key="3">
    <source>
        <dbReference type="Pfam" id="PF00534"/>
    </source>
</evidence>
<dbReference type="RefSeq" id="WP_286658449.1">
    <property type="nucleotide sequence ID" value="NZ_JASZYV010000001.1"/>
</dbReference>
<proteinExistence type="predicted"/>